<protein>
    <recommendedName>
        <fullName evidence="3">SseB protein N-terminal domain-containing protein</fullName>
    </recommendedName>
</protein>
<evidence type="ECO:0000313" key="1">
    <source>
        <dbReference type="EMBL" id="EJZ04404.1"/>
    </source>
</evidence>
<dbReference type="PATRIC" id="fig|1194972.3.peg.5754"/>
<comment type="caution">
    <text evidence="1">The sequence shown here is derived from an EMBL/GenBank/DDBJ whole genome shotgun (WGS) entry which is preliminary data.</text>
</comment>
<keyword evidence="2" id="KW-1185">Reference proteome</keyword>
<dbReference type="AlphaFoldDB" id="K0V096"/>
<dbReference type="EMBL" id="ALQA01000121">
    <property type="protein sequence ID" value="EJZ04404.1"/>
    <property type="molecule type" value="Genomic_DNA"/>
</dbReference>
<accession>K0V096</accession>
<proteinExistence type="predicted"/>
<sequence length="88" mass="9304">MDANGQLVAYEFDAGTRVVLFTDPDKAFASVPQLLPIHCRDLLPQLPDGTMLSFNPGSQVALEVSSTELLDALADDNGSGARTVDGVQ</sequence>
<name>K0V096_MYCVA</name>
<organism evidence="1 2">
    <name type="scientific">Mycolicibacterium vaccae ATCC 25954</name>
    <dbReference type="NCBI Taxonomy" id="1194972"/>
    <lineage>
        <taxon>Bacteria</taxon>
        <taxon>Bacillati</taxon>
        <taxon>Actinomycetota</taxon>
        <taxon>Actinomycetes</taxon>
        <taxon>Mycobacteriales</taxon>
        <taxon>Mycobacteriaceae</taxon>
        <taxon>Mycolicibacterium</taxon>
    </lineage>
</organism>
<evidence type="ECO:0000313" key="2">
    <source>
        <dbReference type="Proteomes" id="UP000006072"/>
    </source>
</evidence>
<dbReference type="HOGENOM" id="CLU_2465790_0_0_11"/>
<evidence type="ECO:0008006" key="3">
    <source>
        <dbReference type="Google" id="ProtNLM"/>
    </source>
</evidence>
<dbReference type="Proteomes" id="UP000006072">
    <property type="component" value="Unassembled WGS sequence"/>
</dbReference>
<reference evidence="1 2" key="1">
    <citation type="journal article" date="2012" name="J. Bacteriol.">
        <title>Complete Genome Sequence of Mycobacterium vaccae Type Strain ATCC 25954.</title>
        <authorList>
            <person name="Ho Y.S."/>
            <person name="Adroub S.A."/>
            <person name="Abadi M."/>
            <person name="Al Alwan B."/>
            <person name="Alkhateeb R."/>
            <person name="Gao G."/>
            <person name="Ragab A."/>
            <person name="Ali S."/>
            <person name="van Soolingen D."/>
            <person name="Bitter W."/>
            <person name="Pain A."/>
            <person name="Abdallah A.M."/>
        </authorList>
    </citation>
    <scope>NUCLEOTIDE SEQUENCE [LARGE SCALE GENOMIC DNA]</scope>
    <source>
        <strain evidence="1 2">ATCC 25954</strain>
    </source>
</reference>
<gene>
    <name evidence="1" type="ORF">MVAC_29043</name>
</gene>